<dbReference type="GO" id="GO:0003976">
    <property type="term" value="F:UDP-N-acetylglucosamine-lysosomal-enzyme N-acetylglucosaminephosphotransferase activity"/>
    <property type="evidence" value="ECO:0007669"/>
    <property type="project" value="TreeGrafter"/>
</dbReference>
<comment type="caution">
    <text evidence="4">The sequence shown here is derived from an EMBL/GenBank/DDBJ whole genome shotgun (WGS) entry which is preliminary data.</text>
</comment>
<dbReference type="Proteomes" id="UP001165082">
    <property type="component" value="Unassembled WGS sequence"/>
</dbReference>
<dbReference type="OrthoDB" id="263283at2759"/>
<dbReference type="InterPro" id="IPR047141">
    <property type="entry name" value="Stealth"/>
</dbReference>
<dbReference type="GO" id="GO:0046835">
    <property type="term" value="P:carbohydrate phosphorylation"/>
    <property type="evidence" value="ECO:0007669"/>
    <property type="project" value="TreeGrafter"/>
</dbReference>
<dbReference type="Pfam" id="PF17102">
    <property type="entry name" value="Stealth_CR3"/>
    <property type="match status" value="1"/>
</dbReference>
<evidence type="ECO:0000256" key="2">
    <source>
        <dbReference type="SAM" id="MobiDB-lite"/>
    </source>
</evidence>
<dbReference type="PANTHER" id="PTHR24045:SF0">
    <property type="entry name" value="N-ACETYLGLUCOSAMINE-1-PHOSPHOTRANSFERASE SUBUNITS ALPHA_BETA"/>
    <property type="match status" value="1"/>
</dbReference>
<proteinExistence type="predicted"/>
<dbReference type="PROSITE" id="PS50222">
    <property type="entry name" value="EF_HAND_2"/>
    <property type="match status" value="1"/>
</dbReference>
<name>A0A9W7L587_9STRA</name>
<dbReference type="Pfam" id="PF17103">
    <property type="entry name" value="Stealth_CR4"/>
    <property type="match status" value="1"/>
</dbReference>
<gene>
    <name evidence="4" type="ORF">TrRE_jg5905</name>
</gene>
<dbReference type="GO" id="GO:0005794">
    <property type="term" value="C:Golgi apparatus"/>
    <property type="evidence" value="ECO:0007669"/>
    <property type="project" value="TreeGrafter"/>
</dbReference>
<dbReference type="InterPro" id="IPR018247">
    <property type="entry name" value="EF_Hand_1_Ca_BS"/>
</dbReference>
<feature type="non-terminal residue" evidence="4">
    <location>
        <position position="554"/>
    </location>
</feature>
<dbReference type="InterPro" id="IPR031357">
    <property type="entry name" value="Stealth_CR3"/>
</dbReference>
<dbReference type="AlphaFoldDB" id="A0A9W7L587"/>
<dbReference type="PROSITE" id="PS00018">
    <property type="entry name" value="EF_HAND_1"/>
    <property type="match status" value="1"/>
</dbReference>
<evidence type="ECO:0000256" key="1">
    <source>
        <dbReference type="ARBA" id="ARBA00022679"/>
    </source>
</evidence>
<feature type="domain" description="EF-hand" evidence="3">
    <location>
        <begin position="370"/>
        <end position="395"/>
    </location>
</feature>
<organism evidence="4 5">
    <name type="scientific">Triparma retinervis</name>
    <dbReference type="NCBI Taxonomy" id="2557542"/>
    <lineage>
        <taxon>Eukaryota</taxon>
        <taxon>Sar</taxon>
        <taxon>Stramenopiles</taxon>
        <taxon>Ochrophyta</taxon>
        <taxon>Bolidophyceae</taxon>
        <taxon>Parmales</taxon>
        <taxon>Triparmaceae</taxon>
        <taxon>Triparma</taxon>
    </lineage>
</organism>
<dbReference type="PANTHER" id="PTHR24045">
    <property type="match status" value="1"/>
</dbReference>
<accession>A0A9W7L587</accession>
<protein>
    <recommendedName>
        <fullName evidence="3">EF-hand domain-containing protein</fullName>
    </recommendedName>
</protein>
<dbReference type="GO" id="GO:0016256">
    <property type="term" value="P:N-glycan processing to lysosome"/>
    <property type="evidence" value="ECO:0007669"/>
    <property type="project" value="TreeGrafter"/>
</dbReference>
<evidence type="ECO:0000313" key="4">
    <source>
        <dbReference type="EMBL" id="GMI30995.1"/>
    </source>
</evidence>
<feature type="region of interest" description="Disordered" evidence="2">
    <location>
        <begin position="1"/>
        <end position="61"/>
    </location>
</feature>
<keyword evidence="5" id="KW-1185">Reference proteome</keyword>
<dbReference type="EMBL" id="BRXZ01007655">
    <property type="protein sequence ID" value="GMI30995.1"/>
    <property type="molecule type" value="Genomic_DNA"/>
</dbReference>
<evidence type="ECO:0000313" key="5">
    <source>
        <dbReference type="Proteomes" id="UP001165082"/>
    </source>
</evidence>
<dbReference type="InterPro" id="IPR002048">
    <property type="entry name" value="EF_hand_dom"/>
</dbReference>
<keyword evidence="1" id="KW-0808">Transferase</keyword>
<dbReference type="InterPro" id="IPR031356">
    <property type="entry name" value="Stealth_CR4"/>
</dbReference>
<dbReference type="GO" id="GO:0005509">
    <property type="term" value="F:calcium ion binding"/>
    <property type="evidence" value="ECO:0007669"/>
    <property type="project" value="InterPro"/>
</dbReference>
<sequence length="554" mass="62649">RSHHPHNRSKSVSFFHDLPVPAAPTTPSHRPSKKSSLKSSTKKLPNQTRTPSAGYPDIELSSGRGFDDTLYPSVSSVRVELASIRGLKLGAGVEPKSISPDIRRVECEDMEALTRDGGLKYEIVFDDEEGGQIEGALDIDEAGGFGVIELPQLRGGWVSGYMRIRGSGEGESRSGGNSGKGAGRQGPVKRFFSLFRKKRKESPLESMKALLDPPLTWDDACTRFLFEIERPAVHARKLLDESLPAETVKLMGLFFAEAGRKREESLREKTWYSLELYHRAFGVKQRKVPAHMPHMINKDLVEEMQKLWPAEWEQTSRNRFRKSNDMQYGFSYFYYLTYRRELQLGLNKGKFEYFDEGKAGRELVRMIWEDEIDTNGDGRMNRNELLSLAALALGDSPKPAYVLELEDCLMGVNRTKEKVDYGTKSLFTNETVIGFDEVKSCPLSFDGMKNFAVKVGGGNRHKDALVTNLDEVAFQMIGDDYNDTKAQLDSVRARRTKFICINDNMENPSDEVIDLFQDFLESFFPKPSSFELTDGRANQYLSEKKLDIHAAKKI</sequence>
<reference evidence="4" key="1">
    <citation type="submission" date="2022-07" db="EMBL/GenBank/DDBJ databases">
        <title>Genome analysis of Parmales, a sister group of diatoms, reveals the evolutionary specialization of diatoms from phago-mixotrophs to photoautotrophs.</title>
        <authorList>
            <person name="Ban H."/>
            <person name="Sato S."/>
            <person name="Yoshikawa S."/>
            <person name="Kazumasa Y."/>
            <person name="Nakamura Y."/>
            <person name="Ichinomiya M."/>
            <person name="Saitoh K."/>
            <person name="Sato N."/>
            <person name="Blanc-Mathieu R."/>
            <person name="Endo H."/>
            <person name="Kuwata A."/>
            <person name="Ogata H."/>
        </authorList>
    </citation>
    <scope>NUCLEOTIDE SEQUENCE</scope>
</reference>
<evidence type="ECO:0000259" key="3">
    <source>
        <dbReference type="PROSITE" id="PS50222"/>
    </source>
</evidence>